<accession>A0ABR2LX41</accession>
<proteinExistence type="predicted"/>
<evidence type="ECO:0000313" key="2">
    <source>
        <dbReference type="EMBL" id="KAK8953315.1"/>
    </source>
</evidence>
<dbReference type="EMBL" id="JBBWWR010000014">
    <property type="protein sequence ID" value="KAK8953315.1"/>
    <property type="molecule type" value="Genomic_DNA"/>
</dbReference>
<gene>
    <name evidence="2" type="ORF">KSP40_PGU015685</name>
</gene>
<reference evidence="2 3" key="1">
    <citation type="journal article" date="2022" name="Nat. Plants">
        <title>Genomes of leafy and leafless Platanthera orchids illuminate the evolution of mycoheterotrophy.</title>
        <authorList>
            <person name="Li M.H."/>
            <person name="Liu K.W."/>
            <person name="Li Z."/>
            <person name="Lu H.C."/>
            <person name="Ye Q.L."/>
            <person name="Zhang D."/>
            <person name="Wang J.Y."/>
            <person name="Li Y.F."/>
            <person name="Zhong Z.M."/>
            <person name="Liu X."/>
            <person name="Yu X."/>
            <person name="Liu D.K."/>
            <person name="Tu X.D."/>
            <person name="Liu B."/>
            <person name="Hao Y."/>
            <person name="Liao X.Y."/>
            <person name="Jiang Y.T."/>
            <person name="Sun W.H."/>
            <person name="Chen J."/>
            <person name="Chen Y.Q."/>
            <person name="Ai Y."/>
            <person name="Zhai J.W."/>
            <person name="Wu S.S."/>
            <person name="Zhou Z."/>
            <person name="Hsiao Y.Y."/>
            <person name="Wu W.L."/>
            <person name="Chen Y.Y."/>
            <person name="Lin Y.F."/>
            <person name="Hsu J.L."/>
            <person name="Li C.Y."/>
            <person name="Wang Z.W."/>
            <person name="Zhao X."/>
            <person name="Zhong W.Y."/>
            <person name="Ma X.K."/>
            <person name="Ma L."/>
            <person name="Huang J."/>
            <person name="Chen G.Z."/>
            <person name="Huang M.Z."/>
            <person name="Huang L."/>
            <person name="Peng D.H."/>
            <person name="Luo Y.B."/>
            <person name="Zou S.Q."/>
            <person name="Chen S.P."/>
            <person name="Lan S."/>
            <person name="Tsai W.C."/>
            <person name="Van de Peer Y."/>
            <person name="Liu Z.J."/>
        </authorList>
    </citation>
    <scope>NUCLEOTIDE SEQUENCE [LARGE SCALE GENOMIC DNA]</scope>
    <source>
        <strain evidence="2">Lor288</strain>
    </source>
</reference>
<feature type="compositionally biased region" description="Basic residues" evidence="1">
    <location>
        <begin position="33"/>
        <end position="63"/>
    </location>
</feature>
<evidence type="ECO:0000313" key="3">
    <source>
        <dbReference type="Proteomes" id="UP001412067"/>
    </source>
</evidence>
<comment type="caution">
    <text evidence="2">The sequence shown here is derived from an EMBL/GenBank/DDBJ whole genome shotgun (WGS) entry which is preliminary data.</text>
</comment>
<evidence type="ECO:0000256" key="1">
    <source>
        <dbReference type="SAM" id="MobiDB-lite"/>
    </source>
</evidence>
<protein>
    <submittedName>
        <fullName evidence="2">Uncharacterized protein</fullName>
    </submittedName>
</protein>
<name>A0ABR2LX41_9ASPA</name>
<sequence length="93" mass="10749">MGGQEGAALWECWWLMIERCEQVGTPMEARTTNSRRRRGRRCTSHGRCSRSRHNKFPARKFSARAKVDEGARGGSGSDRGRDGRQRRLLWRTD</sequence>
<organism evidence="2 3">
    <name type="scientific">Platanthera guangdongensis</name>
    <dbReference type="NCBI Taxonomy" id="2320717"/>
    <lineage>
        <taxon>Eukaryota</taxon>
        <taxon>Viridiplantae</taxon>
        <taxon>Streptophyta</taxon>
        <taxon>Embryophyta</taxon>
        <taxon>Tracheophyta</taxon>
        <taxon>Spermatophyta</taxon>
        <taxon>Magnoliopsida</taxon>
        <taxon>Liliopsida</taxon>
        <taxon>Asparagales</taxon>
        <taxon>Orchidaceae</taxon>
        <taxon>Orchidoideae</taxon>
        <taxon>Orchideae</taxon>
        <taxon>Orchidinae</taxon>
        <taxon>Platanthera</taxon>
    </lineage>
</organism>
<dbReference type="Proteomes" id="UP001412067">
    <property type="component" value="Unassembled WGS sequence"/>
</dbReference>
<feature type="region of interest" description="Disordered" evidence="1">
    <location>
        <begin position="28"/>
        <end position="93"/>
    </location>
</feature>
<keyword evidence="3" id="KW-1185">Reference proteome</keyword>
<feature type="compositionally biased region" description="Basic and acidic residues" evidence="1">
    <location>
        <begin position="78"/>
        <end position="93"/>
    </location>
</feature>